<reference evidence="1" key="1">
    <citation type="submission" date="2020-05" db="EMBL/GenBank/DDBJ databases">
        <authorList>
            <person name="Chiriac C."/>
            <person name="Salcher M."/>
            <person name="Ghai R."/>
            <person name="Kavagutti S V."/>
        </authorList>
    </citation>
    <scope>NUCLEOTIDE SEQUENCE</scope>
</reference>
<dbReference type="AlphaFoldDB" id="A0A6J7ID57"/>
<accession>A0A6J7ID57</accession>
<dbReference type="EMBL" id="CAFBMQ010000336">
    <property type="protein sequence ID" value="CAB4928770.1"/>
    <property type="molecule type" value="Genomic_DNA"/>
</dbReference>
<evidence type="ECO:0000313" key="1">
    <source>
        <dbReference type="EMBL" id="CAB4928770.1"/>
    </source>
</evidence>
<protein>
    <submittedName>
        <fullName evidence="1">Unannotated protein</fullName>
    </submittedName>
</protein>
<gene>
    <name evidence="1" type="ORF">UFOPK3609_01819</name>
</gene>
<sequence>MHVTSYGRCIAKYREFEIAILRLFKMLPVGNPNKNGPRNGAGKLRSDIGAYLFPGKTTNISQRKGGGRVEMPLAPKMQGSVYTHEYCNTPAKCYNNPTSIITFRFVEQNIRYYTISQNNK</sequence>
<proteinExistence type="predicted"/>
<name>A0A6J7ID57_9ZZZZ</name>
<organism evidence="1">
    <name type="scientific">freshwater metagenome</name>
    <dbReference type="NCBI Taxonomy" id="449393"/>
    <lineage>
        <taxon>unclassified sequences</taxon>
        <taxon>metagenomes</taxon>
        <taxon>ecological metagenomes</taxon>
    </lineage>
</organism>